<dbReference type="PRINTS" id="PR00401">
    <property type="entry name" value="SH2DOMAIN"/>
</dbReference>
<evidence type="ECO:0000256" key="5">
    <source>
        <dbReference type="SAM" id="MobiDB-lite"/>
    </source>
</evidence>
<dbReference type="InterPro" id="IPR036860">
    <property type="entry name" value="SH2_dom_sf"/>
</dbReference>
<dbReference type="Gene3D" id="2.30.30.40">
    <property type="entry name" value="SH3 Domains"/>
    <property type="match status" value="3"/>
</dbReference>
<dbReference type="GO" id="GO:0016477">
    <property type="term" value="P:cell migration"/>
    <property type="evidence" value="ECO:0007669"/>
    <property type="project" value="TreeGrafter"/>
</dbReference>
<dbReference type="GO" id="GO:0005737">
    <property type="term" value="C:cytoplasm"/>
    <property type="evidence" value="ECO:0007669"/>
    <property type="project" value="TreeGrafter"/>
</dbReference>
<dbReference type="FunFam" id="2.30.30.40:FF:000061">
    <property type="entry name" value="Cytoplasmic protein"/>
    <property type="match status" value="1"/>
</dbReference>
<feature type="domain" description="SH3" evidence="7">
    <location>
        <begin position="137"/>
        <end position="196"/>
    </location>
</feature>
<dbReference type="SMART" id="SM00252">
    <property type="entry name" value="SH2"/>
    <property type="match status" value="1"/>
</dbReference>
<dbReference type="Proteomes" id="UP000694845">
    <property type="component" value="Unplaced"/>
</dbReference>
<dbReference type="InterPro" id="IPR051184">
    <property type="entry name" value="Tyrosine-phos_adapter"/>
</dbReference>
<feature type="domain" description="SH3" evidence="7">
    <location>
        <begin position="35"/>
        <end position="94"/>
    </location>
</feature>
<dbReference type="SMART" id="SM00326">
    <property type="entry name" value="SH3"/>
    <property type="match status" value="3"/>
</dbReference>
<organism evidence="8 9">
    <name type="scientific">Acanthaster planci</name>
    <name type="common">Crown-of-thorns starfish</name>
    <dbReference type="NCBI Taxonomy" id="133434"/>
    <lineage>
        <taxon>Eukaryota</taxon>
        <taxon>Metazoa</taxon>
        <taxon>Echinodermata</taxon>
        <taxon>Eleutherozoa</taxon>
        <taxon>Asterozoa</taxon>
        <taxon>Asteroidea</taxon>
        <taxon>Valvatacea</taxon>
        <taxon>Valvatida</taxon>
        <taxon>Acanthasteridae</taxon>
        <taxon>Acanthaster</taxon>
    </lineage>
</organism>
<dbReference type="InterPro" id="IPR001452">
    <property type="entry name" value="SH3_domain"/>
</dbReference>
<evidence type="ECO:0000256" key="4">
    <source>
        <dbReference type="PROSITE-ProRule" id="PRU00192"/>
    </source>
</evidence>
<dbReference type="SUPFAM" id="SSF55550">
    <property type="entry name" value="SH2 domain"/>
    <property type="match status" value="1"/>
</dbReference>
<proteinExistence type="predicted"/>
<evidence type="ECO:0000313" key="8">
    <source>
        <dbReference type="Proteomes" id="UP000694845"/>
    </source>
</evidence>
<dbReference type="CDD" id="cd11766">
    <property type="entry name" value="SH3_Nck_2"/>
    <property type="match status" value="1"/>
</dbReference>
<dbReference type="PANTHER" id="PTHR19969:SF14">
    <property type="entry name" value="DREADLOCKS, ISOFORM B"/>
    <property type="match status" value="1"/>
</dbReference>
<dbReference type="GeneID" id="110983577"/>
<dbReference type="PROSITE" id="PS50001">
    <property type="entry name" value="SH2"/>
    <property type="match status" value="1"/>
</dbReference>
<feature type="domain" description="SH2" evidence="6">
    <location>
        <begin position="312"/>
        <end position="408"/>
    </location>
</feature>
<keyword evidence="8" id="KW-1185">Reference proteome</keyword>
<dbReference type="CDD" id="cd11767">
    <property type="entry name" value="SH3_Nck_3"/>
    <property type="match status" value="1"/>
</dbReference>
<dbReference type="AlphaFoldDB" id="A0A8B7YZ39"/>
<protein>
    <submittedName>
        <fullName evidence="9">Cytoplasmic protein NCK2-like isoform X1</fullName>
    </submittedName>
</protein>
<feature type="region of interest" description="Disordered" evidence="5">
    <location>
        <begin position="105"/>
        <end position="127"/>
    </location>
</feature>
<dbReference type="PANTHER" id="PTHR19969">
    <property type="entry name" value="SH2-SH3 ADAPTOR PROTEIN-RELATED"/>
    <property type="match status" value="1"/>
</dbReference>
<evidence type="ECO:0000256" key="3">
    <source>
        <dbReference type="PROSITE-ProRule" id="PRU00191"/>
    </source>
</evidence>
<dbReference type="Pfam" id="PF00017">
    <property type="entry name" value="SH2"/>
    <property type="match status" value="1"/>
</dbReference>
<dbReference type="Pfam" id="PF00018">
    <property type="entry name" value="SH3_1"/>
    <property type="match status" value="3"/>
</dbReference>
<dbReference type="FunFam" id="2.30.30.40:FF:000110">
    <property type="entry name" value="Cytoplasmic protein"/>
    <property type="match status" value="1"/>
</dbReference>
<dbReference type="InterPro" id="IPR000980">
    <property type="entry name" value="SH2"/>
</dbReference>
<dbReference type="PRINTS" id="PR00499">
    <property type="entry name" value="P67PHOX"/>
</dbReference>
<dbReference type="FunFam" id="2.30.30.40:FF:000072">
    <property type="entry name" value="Unconventional Myosin IB"/>
    <property type="match status" value="1"/>
</dbReference>
<feature type="domain" description="SH3" evidence="7">
    <location>
        <begin position="218"/>
        <end position="280"/>
    </location>
</feature>
<sequence>MPVSTTRQIAAVPYIPCSGATSTFQWKKFKVMSDEEIVYVIAKWDYTANQQEELNIRKNERLTLIDDTKSWWKVRKASGDSGYVPSNFVKKEKKSFMNKLRDKIVPSRDTKQPGMGPLPHATEHGQRDLAESAEFDQLCVPAKVLYNYVARQPDELSLRKGEKLTVLEKSGDGWWRGECNGETGWFPSNYVNEEGDSLPASQKSSVSSKGDENVLGEDYIHTVIALYKFQGRNDEELNFEQGERLDILQRPEDDPEWWKARNTKGEIGLVPKNYVEEITANAQHVPVSNPVISNDVGVAQAENGNSLKHKIWFCGTLKRDESERTLMELNCEDGTFLIRESETTPGGYSVSVKAPDKIKHFKVQRVDDQYCIGSKRFESLDYLIEHYKKAPIFSCGKTNFKLYLTKPYREVCNNGGAHYPP</sequence>
<dbReference type="GO" id="GO:0035591">
    <property type="term" value="F:signaling adaptor activity"/>
    <property type="evidence" value="ECO:0007669"/>
    <property type="project" value="TreeGrafter"/>
</dbReference>
<evidence type="ECO:0000259" key="6">
    <source>
        <dbReference type="PROSITE" id="PS50001"/>
    </source>
</evidence>
<keyword evidence="2 3" id="KW-0727">SH2 domain</keyword>
<evidence type="ECO:0000259" key="7">
    <source>
        <dbReference type="PROSITE" id="PS50002"/>
    </source>
</evidence>
<dbReference type="Gene3D" id="3.30.505.10">
    <property type="entry name" value="SH2 domain"/>
    <property type="match status" value="1"/>
</dbReference>
<dbReference type="PROSITE" id="PS50002">
    <property type="entry name" value="SH3"/>
    <property type="match status" value="3"/>
</dbReference>
<evidence type="ECO:0000256" key="1">
    <source>
        <dbReference type="ARBA" id="ARBA00022443"/>
    </source>
</evidence>
<dbReference type="GO" id="GO:0030971">
    <property type="term" value="F:receptor tyrosine kinase binding"/>
    <property type="evidence" value="ECO:0007669"/>
    <property type="project" value="TreeGrafter"/>
</dbReference>
<gene>
    <name evidence="9" type="primary">LOC110983577</name>
</gene>
<evidence type="ECO:0000313" key="9">
    <source>
        <dbReference type="RefSeq" id="XP_022098619.1"/>
    </source>
</evidence>
<evidence type="ECO:0000256" key="2">
    <source>
        <dbReference type="ARBA" id="ARBA00022999"/>
    </source>
</evidence>
<keyword evidence="1 4" id="KW-0728">SH3 domain</keyword>
<dbReference type="GO" id="GO:0048013">
    <property type="term" value="P:ephrin receptor signaling pathway"/>
    <property type="evidence" value="ECO:0007669"/>
    <property type="project" value="TreeGrafter"/>
</dbReference>
<name>A0A8B7YZ39_ACAPL</name>
<dbReference type="PRINTS" id="PR00452">
    <property type="entry name" value="SH3DOMAIN"/>
</dbReference>
<dbReference type="KEGG" id="aplc:110983577"/>
<dbReference type="SUPFAM" id="SSF50044">
    <property type="entry name" value="SH3-domain"/>
    <property type="match status" value="3"/>
</dbReference>
<dbReference type="RefSeq" id="XP_022098619.1">
    <property type="nucleotide sequence ID" value="XM_022242927.1"/>
</dbReference>
<dbReference type="InterPro" id="IPR036028">
    <property type="entry name" value="SH3-like_dom_sf"/>
</dbReference>
<reference evidence="9" key="1">
    <citation type="submission" date="2025-08" db="UniProtKB">
        <authorList>
            <consortium name="RefSeq"/>
        </authorList>
    </citation>
    <scope>IDENTIFICATION</scope>
</reference>
<dbReference type="OrthoDB" id="26539at2759"/>
<accession>A0A8B7YZ39</accession>